<dbReference type="InterPro" id="IPR019427">
    <property type="entry name" value="7TM_GPCR_serpentine_rcpt_Srw"/>
</dbReference>
<keyword evidence="2 5" id="KW-0812">Transmembrane</keyword>
<comment type="subcellular location">
    <subcellularLocation>
        <location evidence="1">Membrane</location>
    </subcellularLocation>
</comment>
<dbReference type="PROSITE" id="PS50262">
    <property type="entry name" value="G_PROTEIN_RECEP_F1_2"/>
    <property type="match status" value="1"/>
</dbReference>
<dbReference type="InterPro" id="IPR052954">
    <property type="entry name" value="GPCR-Ligand_Int"/>
</dbReference>
<protein>
    <recommendedName>
        <fullName evidence="6">G-protein coupled receptors family 1 profile domain-containing protein</fullName>
    </recommendedName>
</protein>
<dbReference type="Gene3D" id="1.20.1070.10">
    <property type="entry name" value="Rhodopsin 7-helix transmembrane proteins"/>
    <property type="match status" value="1"/>
</dbReference>
<evidence type="ECO:0000259" key="6">
    <source>
        <dbReference type="PROSITE" id="PS50262"/>
    </source>
</evidence>
<feature type="transmembrane region" description="Helical" evidence="5">
    <location>
        <begin position="107"/>
        <end position="129"/>
    </location>
</feature>
<dbReference type="Proteomes" id="UP000245119">
    <property type="component" value="Linkage Group LG3"/>
</dbReference>
<name>A0A2T7PII5_POMCA</name>
<evidence type="ECO:0000313" key="8">
    <source>
        <dbReference type="Proteomes" id="UP000245119"/>
    </source>
</evidence>
<dbReference type="CDD" id="cd14978">
    <property type="entry name" value="7tmA_FMRFamide_R-like"/>
    <property type="match status" value="1"/>
</dbReference>
<feature type="domain" description="G-protein coupled receptors family 1 profile" evidence="6">
    <location>
        <begin position="86"/>
        <end position="264"/>
    </location>
</feature>
<evidence type="ECO:0000256" key="3">
    <source>
        <dbReference type="ARBA" id="ARBA00022989"/>
    </source>
</evidence>
<dbReference type="Pfam" id="PF10324">
    <property type="entry name" value="7TM_GPCR_Srw"/>
    <property type="match status" value="1"/>
</dbReference>
<evidence type="ECO:0000313" key="7">
    <source>
        <dbReference type="EMBL" id="PVD33246.1"/>
    </source>
</evidence>
<dbReference type="InterPro" id="IPR017452">
    <property type="entry name" value="GPCR_Rhodpsn_7TM"/>
</dbReference>
<feature type="transmembrane region" description="Helical" evidence="5">
    <location>
        <begin position="69"/>
        <end position="95"/>
    </location>
</feature>
<feature type="transmembrane region" description="Helical" evidence="5">
    <location>
        <begin position="191"/>
        <end position="211"/>
    </location>
</feature>
<dbReference type="SUPFAM" id="SSF81321">
    <property type="entry name" value="Family A G protein-coupled receptor-like"/>
    <property type="match status" value="1"/>
</dbReference>
<dbReference type="EMBL" id="PZQS01000003">
    <property type="protein sequence ID" value="PVD33246.1"/>
    <property type="molecule type" value="Genomic_DNA"/>
</dbReference>
<evidence type="ECO:0000256" key="5">
    <source>
        <dbReference type="SAM" id="Phobius"/>
    </source>
</evidence>
<evidence type="ECO:0000256" key="2">
    <source>
        <dbReference type="ARBA" id="ARBA00022692"/>
    </source>
</evidence>
<dbReference type="OrthoDB" id="10033446at2759"/>
<keyword evidence="3 5" id="KW-1133">Transmembrane helix</keyword>
<gene>
    <name evidence="7" type="ORF">C0Q70_04497</name>
</gene>
<reference evidence="7 8" key="1">
    <citation type="submission" date="2018-04" db="EMBL/GenBank/DDBJ databases">
        <title>The genome of golden apple snail Pomacea canaliculata provides insight into stress tolerance and invasive adaptation.</title>
        <authorList>
            <person name="Liu C."/>
            <person name="Liu B."/>
            <person name="Ren Y."/>
            <person name="Zhang Y."/>
            <person name="Wang H."/>
            <person name="Li S."/>
            <person name="Jiang F."/>
            <person name="Yin L."/>
            <person name="Zhang G."/>
            <person name="Qian W."/>
            <person name="Fan W."/>
        </authorList>
    </citation>
    <scope>NUCLEOTIDE SEQUENCE [LARGE SCALE GENOMIC DNA]</scope>
    <source>
        <strain evidence="7">SZHN2017</strain>
        <tissue evidence="7">Muscle</tissue>
    </source>
</reference>
<dbReference type="PANTHER" id="PTHR46641">
    <property type="entry name" value="FMRFAMIDE RECEPTOR-RELATED"/>
    <property type="match status" value="1"/>
</dbReference>
<dbReference type="AlphaFoldDB" id="A0A2T7PII5"/>
<feature type="transmembrane region" description="Helical" evidence="5">
    <location>
        <begin position="248"/>
        <end position="266"/>
    </location>
</feature>
<proteinExistence type="predicted"/>
<dbReference type="GO" id="GO:0008528">
    <property type="term" value="F:G protein-coupled peptide receptor activity"/>
    <property type="evidence" value="ECO:0007669"/>
    <property type="project" value="InterPro"/>
</dbReference>
<sequence>MVCGLEDPEDDWPSGMNSSQPVLQALHWMATQSEVTTPPNHSHPVSTQPYPAETVYELVSQDGLENVTVVFVLVLIPLLAVFGVVGNILSLVVLVNARMRSTTNLCLAGLAISDLLLLCHSLAFSAFQIHARRDPVGAKYASVVTYPVLAAYGSIVCARITTWLTTMLGVERCIAVYFPMRARAINSRRGTLLAIGAIYIVTALAFLPTALQYHVTYVGGGGPNNSSSSMPVLVHSALGRNKEFMVPYGNALNVVFRFVPLAVLWWSTPSSSPPSAGQACCAAPSAGTAATRQDRSRRASL</sequence>
<dbReference type="PRINTS" id="PR00237">
    <property type="entry name" value="GPCRRHODOPSN"/>
</dbReference>
<dbReference type="PANTHER" id="PTHR46641:SF2">
    <property type="entry name" value="FMRFAMIDE RECEPTOR"/>
    <property type="match status" value="1"/>
</dbReference>
<feature type="transmembrane region" description="Helical" evidence="5">
    <location>
        <begin position="149"/>
        <end position="170"/>
    </location>
</feature>
<dbReference type="GO" id="GO:0016020">
    <property type="term" value="C:membrane"/>
    <property type="evidence" value="ECO:0007669"/>
    <property type="project" value="UniProtKB-SubCell"/>
</dbReference>
<evidence type="ECO:0000256" key="4">
    <source>
        <dbReference type="ARBA" id="ARBA00023136"/>
    </source>
</evidence>
<accession>A0A2T7PII5</accession>
<dbReference type="InterPro" id="IPR000276">
    <property type="entry name" value="GPCR_Rhodpsn"/>
</dbReference>
<evidence type="ECO:0000256" key="1">
    <source>
        <dbReference type="ARBA" id="ARBA00004370"/>
    </source>
</evidence>
<comment type="caution">
    <text evidence="7">The sequence shown here is derived from an EMBL/GenBank/DDBJ whole genome shotgun (WGS) entry which is preliminary data.</text>
</comment>
<keyword evidence="4 5" id="KW-0472">Membrane</keyword>
<organism evidence="7 8">
    <name type="scientific">Pomacea canaliculata</name>
    <name type="common">Golden apple snail</name>
    <dbReference type="NCBI Taxonomy" id="400727"/>
    <lineage>
        <taxon>Eukaryota</taxon>
        <taxon>Metazoa</taxon>
        <taxon>Spiralia</taxon>
        <taxon>Lophotrochozoa</taxon>
        <taxon>Mollusca</taxon>
        <taxon>Gastropoda</taxon>
        <taxon>Caenogastropoda</taxon>
        <taxon>Architaenioglossa</taxon>
        <taxon>Ampullarioidea</taxon>
        <taxon>Ampullariidae</taxon>
        <taxon>Pomacea</taxon>
    </lineage>
</organism>
<keyword evidence="8" id="KW-1185">Reference proteome</keyword>